<dbReference type="AlphaFoldDB" id="A0ABD0PJ37"/>
<feature type="non-terminal residue" evidence="1">
    <location>
        <position position="1"/>
    </location>
</feature>
<sequence>WLGLPRSLSSIAFYGNTTMLRLPLKSLEEEFKVTRAREVLMYRDSNDPKVAQAGVLVRTGRKWNAQAAVLDAQARLRHKELVGVVARGRAGLGTQCKGKEKRSRIYEEVRAAVEEKRMSRAAGMGQQGAWTRWEQAMDRK</sequence>
<accession>A0ABD0PJ37</accession>
<dbReference type="Proteomes" id="UP001529510">
    <property type="component" value="Unassembled WGS sequence"/>
</dbReference>
<comment type="caution">
    <text evidence="1">The sequence shown here is derived from an EMBL/GenBank/DDBJ whole genome shotgun (WGS) entry which is preliminary data.</text>
</comment>
<name>A0ABD0PJ37_CIRMR</name>
<proteinExistence type="predicted"/>
<organism evidence="1 2">
    <name type="scientific">Cirrhinus mrigala</name>
    <name type="common">Mrigala</name>
    <dbReference type="NCBI Taxonomy" id="683832"/>
    <lineage>
        <taxon>Eukaryota</taxon>
        <taxon>Metazoa</taxon>
        <taxon>Chordata</taxon>
        <taxon>Craniata</taxon>
        <taxon>Vertebrata</taxon>
        <taxon>Euteleostomi</taxon>
        <taxon>Actinopterygii</taxon>
        <taxon>Neopterygii</taxon>
        <taxon>Teleostei</taxon>
        <taxon>Ostariophysi</taxon>
        <taxon>Cypriniformes</taxon>
        <taxon>Cyprinidae</taxon>
        <taxon>Labeoninae</taxon>
        <taxon>Labeonini</taxon>
        <taxon>Cirrhinus</taxon>
    </lineage>
</organism>
<dbReference type="EMBL" id="JAMKFB020000015">
    <property type="protein sequence ID" value="KAL0173755.1"/>
    <property type="molecule type" value="Genomic_DNA"/>
</dbReference>
<feature type="non-terminal residue" evidence="1">
    <location>
        <position position="140"/>
    </location>
</feature>
<reference evidence="1 2" key="1">
    <citation type="submission" date="2024-05" db="EMBL/GenBank/DDBJ databases">
        <title>Genome sequencing and assembly of Indian major carp, Cirrhinus mrigala (Hamilton, 1822).</title>
        <authorList>
            <person name="Mohindra V."/>
            <person name="Chowdhury L.M."/>
            <person name="Lal K."/>
            <person name="Jena J.K."/>
        </authorList>
    </citation>
    <scope>NUCLEOTIDE SEQUENCE [LARGE SCALE GENOMIC DNA]</scope>
    <source>
        <strain evidence="1">CM1030</strain>
        <tissue evidence="1">Blood</tissue>
    </source>
</reference>
<evidence type="ECO:0000313" key="2">
    <source>
        <dbReference type="Proteomes" id="UP001529510"/>
    </source>
</evidence>
<gene>
    <name evidence="1" type="ORF">M9458_029723</name>
</gene>
<evidence type="ECO:0000313" key="1">
    <source>
        <dbReference type="EMBL" id="KAL0173755.1"/>
    </source>
</evidence>
<keyword evidence="2" id="KW-1185">Reference proteome</keyword>
<protein>
    <submittedName>
        <fullName evidence="1">Uncharacterized protein</fullName>
    </submittedName>
</protein>